<feature type="compositionally biased region" description="Polar residues" evidence="9">
    <location>
        <begin position="410"/>
        <end position="423"/>
    </location>
</feature>
<dbReference type="EC" id="2.1.1.113" evidence="8"/>
<dbReference type="InterPro" id="IPR002941">
    <property type="entry name" value="DNA_methylase_N4/N6"/>
</dbReference>
<dbReference type="SUPFAM" id="SSF53335">
    <property type="entry name" value="S-adenosyl-L-methionine-dependent methyltransferases"/>
    <property type="match status" value="1"/>
</dbReference>
<dbReference type="Proteomes" id="UP000465667">
    <property type="component" value="Chromosome"/>
</dbReference>
<gene>
    <name evidence="11" type="ORF">G3A49_13545</name>
</gene>
<dbReference type="RefSeq" id="WP_163489363.1">
    <property type="nucleotide sequence ID" value="NZ_CP048738.1"/>
</dbReference>
<evidence type="ECO:0000256" key="7">
    <source>
        <dbReference type="ARBA" id="ARBA00049120"/>
    </source>
</evidence>
<dbReference type="AlphaFoldDB" id="A0A6C0UWZ9"/>
<evidence type="ECO:0000256" key="1">
    <source>
        <dbReference type="ARBA" id="ARBA00010203"/>
    </source>
</evidence>
<dbReference type="InterPro" id="IPR017985">
    <property type="entry name" value="MeTrfase_CN4_CS"/>
</dbReference>
<dbReference type="GeneID" id="44084452"/>
<dbReference type="PRINTS" id="PR00508">
    <property type="entry name" value="S21N4MTFRASE"/>
</dbReference>
<dbReference type="Gene3D" id="3.40.50.150">
    <property type="entry name" value="Vaccinia Virus protein VP39"/>
    <property type="match status" value="1"/>
</dbReference>
<dbReference type="PROSITE" id="PS00093">
    <property type="entry name" value="N4_MTASE"/>
    <property type="match status" value="1"/>
</dbReference>
<organism evidence="11 12">
    <name type="scientific">Haloferax volcanii</name>
    <name type="common">Halobacterium volcanii</name>
    <dbReference type="NCBI Taxonomy" id="2246"/>
    <lineage>
        <taxon>Archaea</taxon>
        <taxon>Methanobacteriati</taxon>
        <taxon>Methanobacteriota</taxon>
        <taxon>Stenosarchaea group</taxon>
        <taxon>Halobacteria</taxon>
        <taxon>Halobacteriales</taxon>
        <taxon>Haloferacaceae</taxon>
        <taxon>Haloferax</taxon>
    </lineage>
</organism>
<comment type="similarity">
    <text evidence="1">Belongs to the N(4)/N(6)-methyltransferase family. N(4) subfamily.</text>
</comment>
<evidence type="ECO:0000256" key="5">
    <source>
        <dbReference type="ARBA" id="ARBA00022747"/>
    </source>
</evidence>
<dbReference type="KEGG" id="hale:G3A49_13545"/>
<dbReference type="EMBL" id="CP048738">
    <property type="protein sequence ID" value="QIB79093.1"/>
    <property type="molecule type" value="Genomic_DNA"/>
</dbReference>
<evidence type="ECO:0000259" key="10">
    <source>
        <dbReference type="Pfam" id="PF01555"/>
    </source>
</evidence>
<feature type="region of interest" description="Disordered" evidence="9">
    <location>
        <begin position="410"/>
        <end position="429"/>
    </location>
</feature>
<dbReference type="GO" id="GO:0008170">
    <property type="term" value="F:N-methyltransferase activity"/>
    <property type="evidence" value="ECO:0007669"/>
    <property type="project" value="InterPro"/>
</dbReference>
<evidence type="ECO:0000313" key="12">
    <source>
        <dbReference type="Proteomes" id="UP000465667"/>
    </source>
</evidence>
<evidence type="ECO:0000256" key="6">
    <source>
        <dbReference type="ARBA" id="ARBA00023125"/>
    </source>
</evidence>
<dbReference type="Pfam" id="PF01555">
    <property type="entry name" value="N6_N4_Mtase"/>
    <property type="match status" value="1"/>
</dbReference>
<evidence type="ECO:0000256" key="9">
    <source>
        <dbReference type="SAM" id="MobiDB-lite"/>
    </source>
</evidence>
<comment type="catalytic activity">
    <reaction evidence="7 8">
        <text>a 2'-deoxycytidine in DNA + S-adenosyl-L-methionine = an N(4)-methyl-2'-deoxycytidine in DNA + S-adenosyl-L-homocysteine + H(+)</text>
        <dbReference type="Rhea" id="RHEA:16857"/>
        <dbReference type="Rhea" id="RHEA-COMP:11369"/>
        <dbReference type="Rhea" id="RHEA-COMP:13674"/>
        <dbReference type="ChEBI" id="CHEBI:15378"/>
        <dbReference type="ChEBI" id="CHEBI:57856"/>
        <dbReference type="ChEBI" id="CHEBI:59789"/>
        <dbReference type="ChEBI" id="CHEBI:85452"/>
        <dbReference type="ChEBI" id="CHEBI:137933"/>
        <dbReference type="EC" id="2.1.1.113"/>
    </reaction>
</comment>
<sequence>MTKKETRREIKPRSEVPASYEEIVQDVPDRSIDTNLASNLSGMRSAHFKKVVREGFDETISSTTSLQTVAKVFARSRPSPSILSQKHFTTEEGQEGLLDLIDFVETREGEDGSPDDLEKNQILHGSAYDHFHEIPTESIQTVVTSPPYWGMRVYSEEFDIQWSDGTEVAFGGESTPEDYIRHTIETFWKLRPLLTDTGTIWWNVGDVYNTRTQIRADSLERMDAVKNGEEITWAERNAKRHSAGHEYLRDKDLTLIPYQIAKGLQRSGFWVRSVITWEKENVVPETVQDRPTVGHETILLVSKSKRYQFDEQAWRDSNNVGKRGREEPKNLRTVWKFNTAPGKDAHGAPFPIDLPGRCITLATDHGDVIYDPFLGSGTTAVAASKLDRPWIGSEIADKYIDIINERLENETSTVQPASESSLDQFMDES</sequence>
<evidence type="ECO:0000256" key="8">
    <source>
        <dbReference type="RuleBase" id="RU362026"/>
    </source>
</evidence>
<name>A0A6C0UWZ9_HALVO</name>
<protein>
    <recommendedName>
        <fullName evidence="8">Type II methyltransferase</fullName>
        <ecNumber evidence="8">2.1.1.113</ecNumber>
    </recommendedName>
    <alternativeName>
        <fullName evidence="8">N-4 cytosine-specific methyltransferase</fullName>
    </alternativeName>
</protein>
<reference evidence="11 12" key="1">
    <citation type="submission" date="2020-02" db="EMBL/GenBank/DDBJ databases">
        <title>Whole genome sequence of Haloferax alexandrinus pws1.</title>
        <authorList>
            <person name="Verma D.K."/>
            <person name="Gopal K."/>
            <person name="Prasad E.S."/>
        </authorList>
    </citation>
    <scope>NUCLEOTIDE SEQUENCE [LARGE SCALE GENOMIC DNA]</scope>
    <source>
        <strain evidence="12">wsp1</strain>
    </source>
</reference>
<dbReference type="GO" id="GO:0005737">
    <property type="term" value="C:cytoplasm"/>
    <property type="evidence" value="ECO:0007669"/>
    <property type="project" value="TreeGrafter"/>
</dbReference>
<proteinExistence type="inferred from homology"/>
<dbReference type="GO" id="GO:0032259">
    <property type="term" value="P:methylation"/>
    <property type="evidence" value="ECO:0007669"/>
    <property type="project" value="UniProtKB-KW"/>
</dbReference>
<keyword evidence="4 8" id="KW-0949">S-adenosyl-L-methionine</keyword>
<dbReference type="InterPro" id="IPR001091">
    <property type="entry name" value="RM_Methyltransferase"/>
</dbReference>
<accession>A0A6C0UWZ9</accession>
<keyword evidence="2 8" id="KW-0489">Methyltransferase</keyword>
<keyword evidence="3" id="KW-0808">Transferase</keyword>
<keyword evidence="5 8" id="KW-0680">Restriction system</keyword>
<evidence type="ECO:0000256" key="4">
    <source>
        <dbReference type="ARBA" id="ARBA00022691"/>
    </source>
</evidence>
<feature type="domain" description="DNA methylase N-4/N-6" evidence="10">
    <location>
        <begin position="139"/>
        <end position="405"/>
    </location>
</feature>
<dbReference type="InterPro" id="IPR029063">
    <property type="entry name" value="SAM-dependent_MTases_sf"/>
</dbReference>
<dbReference type="GO" id="GO:0003677">
    <property type="term" value="F:DNA binding"/>
    <property type="evidence" value="ECO:0007669"/>
    <property type="project" value="UniProtKB-KW"/>
</dbReference>
<dbReference type="GO" id="GO:0015667">
    <property type="term" value="F:site-specific DNA-methyltransferase (cytosine-N4-specific) activity"/>
    <property type="evidence" value="ECO:0007669"/>
    <property type="project" value="UniProtKB-EC"/>
</dbReference>
<keyword evidence="6" id="KW-0238">DNA-binding</keyword>
<dbReference type="PANTHER" id="PTHR13370:SF24">
    <property type="entry name" value="TYPE III RESTRICTION-MODIFICATION ENZYME STYLTI MOD SUBUNIT"/>
    <property type="match status" value="1"/>
</dbReference>
<evidence type="ECO:0000256" key="3">
    <source>
        <dbReference type="ARBA" id="ARBA00022679"/>
    </source>
</evidence>
<evidence type="ECO:0000256" key="2">
    <source>
        <dbReference type="ARBA" id="ARBA00022603"/>
    </source>
</evidence>
<dbReference type="GO" id="GO:0009307">
    <property type="term" value="P:DNA restriction-modification system"/>
    <property type="evidence" value="ECO:0007669"/>
    <property type="project" value="UniProtKB-KW"/>
</dbReference>
<dbReference type="PANTHER" id="PTHR13370">
    <property type="entry name" value="RNA METHYLASE-RELATED"/>
    <property type="match status" value="1"/>
</dbReference>
<evidence type="ECO:0000313" key="11">
    <source>
        <dbReference type="EMBL" id="QIB79093.1"/>
    </source>
</evidence>